<evidence type="ECO:0000313" key="1">
    <source>
        <dbReference type="EMBL" id="MDR6595798.1"/>
    </source>
</evidence>
<gene>
    <name evidence="1" type="ORF">J2S66_004182</name>
</gene>
<evidence type="ECO:0008006" key="3">
    <source>
        <dbReference type="Google" id="ProtNLM"/>
    </source>
</evidence>
<dbReference type="InterPro" id="IPR025534">
    <property type="entry name" value="DUF4420"/>
</dbReference>
<protein>
    <recommendedName>
        <fullName evidence="3">PD-(D/E)XK family protein DUF4420</fullName>
    </recommendedName>
</protein>
<dbReference type="Pfam" id="PF14390">
    <property type="entry name" value="DUF4420"/>
    <property type="match status" value="1"/>
</dbReference>
<reference evidence="1 2" key="1">
    <citation type="submission" date="2023-07" db="EMBL/GenBank/DDBJ databases">
        <title>Sequencing the genomes of 1000 actinobacteria strains.</title>
        <authorList>
            <person name="Klenk H.-P."/>
        </authorList>
    </citation>
    <scope>NUCLEOTIDE SEQUENCE [LARGE SCALE GENOMIC DNA]</scope>
    <source>
        <strain evidence="1 2">DSM 43749</strain>
    </source>
</reference>
<proteinExistence type="predicted"/>
<keyword evidence="2" id="KW-1185">Reference proteome</keyword>
<dbReference type="RefSeq" id="WP_310308880.1">
    <property type="nucleotide sequence ID" value="NZ_BAAAXB010000001.1"/>
</dbReference>
<evidence type="ECO:0000313" key="2">
    <source>
        <dbReference type="Proteomes" id="UP001268819"/>
    </source>
</evidence>
<sequence>MANDPDGCGESGTTVTANISIGERHVSIANFDRVLDSGVPVTLSVTGTPATFVFIEPRAPEIGLRIEVSGHGDAPDINLHNISARIALRDGKRFFEVVVTVRELFHDAYPLLCSVADHVQLGGMTPARALQVTLDRMSSLLQTPDSLSREREIGLFGELLVLGGLIDRLDAAKAIEAWRGSLAEEHDFGLPDLDVEVKTTTSESRTHWIESLTQLVPKVSHPLWLVSHQLTSAGTGPGASLPDLVDTIHARLGSDVHRDHFESALSHTGWREEHRKRLTTRWTRRSTSLGYHVTGSFPRLTPDDLRGRGVVIDRIPTIRYRIDLDGYTDRHDLPEIIRNACDFQGWT</sequence>
<organism evidence="1 2">
    <name type="scientific">Saccharothrix longispora</name>
    <dbReference type="NCBI Taxonomy" id="33920"/>
    <lineage>
        <taxon>Bacteria</taxon>
        <taxon>Bacillati</taxon>
        <taxon>Actinomycetota</taxon>
        <taxon>Actinomycetes</taxon>
        <taxon>Pseudonocardiales</taxon>
        <taxon>Pseudonocardiaceae</taxon>
        <taxon>Saccharothrix</taxon>
    </lineage>
</organism>
<comment type="caution">
    <text evidence="1">The sequence shown here is derived from an EMBL/GenBank/DDBJ whole genome shotgun (WGS) entry which is preliminary data.</text>
</comment>
<dbReference type="Proteomes" id="UP001268819">
    <property type="component" value="Unassembled WGS sequence"/>
</dbReference>
<dbReference type="EMBL" id="JAVDSG010000001">
    <property type="protein sequence ID" value="MDR6595798.1"/>
    <property type="molecule type" value="Genomic_DNA"/>
</dbReference>
<name>A0ABU1PZR1_9PSEU</name>
<accession>A0ABU1PZR1</accession>